<protein>
    <recommendedName>
        <fullName evidence="4">Lipocalin-like domain-containing protein</fullName>
    </recommendedName>
</protein>
<accession>A0A840D127</accession>
<gene>
    <name evidence="2" type="ORF">GGR21_003939</name>
</gene>
<sequence>MKKDYFKFLSVMVVMCCFSLCLPSCSSDDDDEKEEDSKSLIIGKWKIESSSQGIDKDEKNWIFNIKSDGTYSNGDGDETDDVGTWVIDGNNFNYKSTIWGLSFSAEILELNKTHFTAKVKNPISSGYITNTYKRVE</sequence>
<proteinExistence type="predicted"/>
<name>A0A840D127_9BACT</name>
<organism evidence="2 3">
    <name type="scientific">Dysgonomonas hofstadii</name>
    <dbReference type="NCBI Taxonomy" id="637886"/>
    <lineage>
        <taxon>Bacteria</taxon>
        <taxon>Pseudomonadati</taxon>
        <taxon>Bacteroidota</taxon>
        <taxon>Bacteroidia</taxon>
        <taxon>Bacteroidales</taxon>
        <taxon>Dysgonomonadaceae</taxon>
        <taxon>Dysgonomonas</taxon>
    </lineage>
</organism>
<dbReference type="RefSeq" id="WP_183308851.1">
    <property type="nucleotide sequence ID" value="NZ_JACIEP010000020.1"/>
</dbReference>
<dbReference type="AlphaFoldDB" id="A0A840D127"/>
<dbReference type="Proteomes" id="UP000555103">
    <property type="component" value="Unassembled WGS sequence"/>
</dbReference>
<dbReference type="EMBL" id="JACIEP010000020">
    <property type="protein sequence ID" value="MBB4038013.1"/>
    <property type="molecule type" value="Genomic_DNA"/>
</dbReference>
<evidence type="ECO:0000256" key="1">
    <source>
        <dbReference type="SAM" id="SignalP"/>
    </source>
</evidence>
<comment type="caution">
    <text evidence="2">The sequence shown here is derived from an EMBL/GenBank/DDBJ whole genome shotgun (WGS) entry which is preliminary data.</text>
</comment>
<keyword evidence="3" id="KW-1185">Reference proteome</keyword>
<evidence type="ECO:0008006" key="4">
    <source>
        <dbReference type="Google" id="ProtNLM"/>
    </source>
</evidence>
<keyword evidence="1" id="KW-0732">Signal</keyword>
<reference evidence="2 3" key="1">
    <citation type="submission" date="2020-08" db="EMBL/GenBank/DDBJ databases">
        <title>Genomic Encyclopedia of Type Strains, Phase IV (KMG-IV): sequencing the most valuable type-strain genomes for metagenomic binning, comparative biology and taxonomic classification.</title>
        <authorList>
            <person name="Goeker M."/>
        </authorList>
    </citation>
    <scope>NUCLEOTIDE SEQUENCE [LARGE SCALE GENOMIC DNA]</scope>
    <source>
        <strain evidence="2 3">DSM 104969</strain>
    </source>
</reference>
<evidence type="ECO:0000313" key="2">
    <source>
        <dbReference type="EMBL" id="MBB4038013.1"/>
    </source>
</evidence>
<feature type="chain" id="PRO_5032339540" description="Lipocalin-like domain-containing protein" evidence="1">
    <location>
        <begin position="27"/>
        <end position="136"/>
    </location>
</feature>
<feature type="signal peptide" evidence="1">
    <location>
        <begin position="1"/>
        <end position="26"/>
    </location>
</feature>
<evidence type="ECO:0000313" key="3">
    <source>
        <dbReference type="Proteomes" id="UP000555103"/>
    </source>
</evidence>